<dbReference type="PANTHER" id="PTHR12415">
    <property type="entry name" value="TYROSYL-DNA PHOSPHODIESTERASE 1"/>
    <property type="match status" value="1"/>
</dbReference>
<dbReference type="GO" id="GO:0004527">
    <property type="term" value="F:exonuclease activity"/>
    <property type="evidence" value="ECO:0007669"/>
    <property type="project" value="UniProtKB-KW"/>
</dbReference>
<name>A0A2X0P4Z3_9BASI</name>
<feature type="compositionally biased region" description="Polar residues" evidence="11">
    <location>
        <begin position="143"/>
        <end position="155"/>
    </location>
</feature>
<protein>
    <submittedName>
        <fullName evidence="12">BQ5605_C004g03011 protein</fullName>
    </submittedName>
</protein>
<dbReference type="GO" id="GO:0003690">
    <property type="term" value="F:double-stranded DNA binding"/>
    <property type="evidence" value="ECO:0007669"/>
    <property type="project" value="TreeGrafter"/>
</dbReference>
<feature type="region of interest" description="Disordered" evidence="11">
    <location>
        <begin position="70"/>
        <end position="131"/>
    </location>
</feature>
<evidence type="ECO:0000256" key="1">
    <source>
        <dbReference type="ARBA" id="ARBA00004123"/>
    </source>
</evidence>
<feature type="region of interest" description="Disordered" evidence="11">
    <location>
        <begin position="1"/>
        <end position="21"/>
    </location>
</feature>
<evidence type="ECO:0000256" key="10">
    <source>
        <dbReference type="PIRSR" id="PIRSR610347-2"/>
    </source>
</evidence>
<keyword evidence="8" id="KW-0539">Nucleus</keyword>
<evidence type="ECO:0000256" key="7">
    <source>
        <dbReference type="ARBA" id="ARBA00023204"/>
    </source>
</evidence>
<evidence type="ECO:0000256" key="8">
    <source>
        <dbReference type="ARBA" id="ARBA00023242"/>
    </source>
</evidence>
<evidence type="ECO:0000256" key="6">
    <source>
        <dbReference type="ARBA" id="ARBA00022839"/>
    </source>
</evidence>
<evidence type="ECO:0000256" key="11">
    <source>
        <dbReference type="SAM" id="MobiDB-lite"/>
    </source>
</evidence>
<feature type="region of interest" description="Disordered" evidence="11">
    <location>
        <begin position="136"/>
        <end position="155"/>
    </location>
</feature>
<reference evidence="12 13" key="1">
    <citation type="submission" date="2016-11" db="EMBL/GenBank/DDBJ databases">
        <authorList>
            <person name="Jaros S."/>
            <person name="Januszkiewicz K."/>
            <person name="Wedrychowicz H."/>
        </authorList>
    </citation>
    <scope>NUCLEOTIDE SEQUENCE [LARGE SCALE GENOMIC DNA]</scope>
</reference>
<evidence type="ECO:0000313" key="13">
    <source>
        <dbReference type="Proteomes" id="UP000249464"/>
    </source>
</evidence>
<dbReference type="Proteomes" id="UP000249464">
    <property type="component" value="Unassembled WGS sequence"/>
</dbReference>
<keyword evidence="6" id="KW-0269">Exonuclease</keyword>
<dbReference type="GO" id="GO:0003697">
    <property type="term" value="F:single-stranded DNA binding"/>
    <property type="evidence" value="ECO:0007669"/>
    <property type="project" value="TreeGrafter"/>
</dbReference>
<feature type="active site" description="Proton donor/acceptor" evidence="9">
    <location>
        <position position="541"/>
    </location>
</feature>
<dbReference type="GO" id="GO:0006281">
    <property type="term" value="P:DNA repair"/>
    <property type="evidence" value="ECO:0007669"/>
    <property type="project" value="UniProtKB-KW"/>
</dbReference>
<feature type="binding site" evidence="10">
    <location>
        <position position="543"/>
    </location>
    <ligand>
        <name>substrate</name>
    </ligand>
</feature>
<dbReference type="InterPro" id="IPR010347">
    <property type="entry name" value="Tdp1"/>
</dbReference>
<feature type="binding site" evidence="10">
    <location>
        <position position="279"/>
    </location>
    <ligand>
        <name>substrate</name>
    </ligand>
</feature>
<accession>A0A2X0P4Z3</accession>
<gene>
    <name evidence="12" type="primary">BQ5605_C004g03011</name>
    <name evidence="12" type="ORF">BQ5605_C004G03011</name>
</gene>
<evidence type="ECO:0000256" key="4">
    <source>
        <dbReference type="ARBA" id="ARBA00022763"/>
    </source>
</evidence>
<feature type="active site" description="Nucleophile" evidence="9">
    <location>
        <position position="277"/>
    </location>
</feature>
<comment type="subcellular location">
    <subcellularLocation>
        <location evidence="1">Nucleus</location>
    </subcellularLocation>
</comment>
<dbReference type="SUPFAM" id="SSF56024">
    <property type="entry name" value="Phospholipase D/nuclease"/>
    <property type="match status" value="2"/>
</dbReference>
<dbReference type="PANTHER" id="PTHR12415:SF0">
    <property type="entry name" value="TYROSYL-DNA PHOSPHODIESTERASE 1"/>
    <property type="match status" value="1"/>
</dbReference>
<evidence type="ECO:0000256" key="9">
    <source>
        <dbReference type="PIRSR" id="PIRSR610347-1"/>
    </source>
</evidence>
<dbReference type="Gene3D" id="3.30.870.10">
    <property type="entry name" value="Endonuclease Chain A"/>
    <property type="match status" value="2"/>
</dbReference>
<dbReference type="GO" id="GO:0017005">
    <property type="term" value="F:3'-tyrosyl-DNA phosphodiesterase activity"/>
    <property type="evidence" value="ECO:0007669"/>
    <property type="project" value="TreeGrafter"/>
</dbReference>
<keyword evidence="3" id="KW-0540">Nuclease</keyword>
<proteinExistence type="inferred from homology"/>
<feature type="compositionally biased region" description="Basic and acidic residues" evidence="11">
    <location>
        <begin position="85"/>
        <end position="103"/>
    </location>
</feature>
<evidence type="ECO:0000256" key="2">
    <source>
        <dbReference type="ARBA" id="ARBA00010205"/>
    </source>
</evidence>
<keyword evidence="4" id="KW-0227">DNA damage</keyword>
<dbReference type="Pfam" id="PF06087">
    <property type="entry name" value="Tyr-DNA_phospho"/>
    <property type="match status" value="1"/>
</dbReference>
<evidence type="ECO:0000256" key="5">
    <source>
        <dbReference type="ARBA" id="ARBA00022801"/>
    </source>
</evidence>
<keyword evidence="13" id="KW-1185">Reference proteome</keyword>
<organism evidence="12 13">
    <name type="scientific">Microbotryum silenes-dioicae</name>
    <dbReference type="NCBI Taxonomy" id="796604"/>
    <lineage>
        <taxon>Eukaryota</taxon>
        <taxon>Fungi</taxon>
        <taxon>Dikarya</taxon>
        <taxon>Basidiomycota</taxon>
        <taxon>Pucciniomycotina</taxon>
        <taxon>Microbotryomycetes</taxon>
        <taxon>Microbotryales</taxon>
        <taxon>Microbotryaceae</taxon>
        <taxon>Microbotryum</taxon>
    </lineage>
</organism>
<sequence>MAQKRPIEQITIDDSDDEGVNNQQVLSAVNVARGSDDVELQDELEETEQQQLAQAIALSLLDTTVVNPHTAAPASASQKPPLTDRQLDEKARLERQREWEKKHNASNGRIRAAGPSPIAAPAPPAPKRSRPNVVTFSDLPRNNVPNIPSNATASTSRTFIPPVETTRKQSNRFWEGAIRRVHNVLAQPDTFGESFTFAQLVAADQKLEMAIVGSYCLELEWVCSHFKADTPVMLFRARHSDDHPARYQKVDDLIKPQTFLILPEERSLPGPWKGTMHTKLLMFYYKSFCRIVIPTANCVEHDWSIIDNAFYVHDFPVLQDTPNTSRSPEHNPTHTPFSRGLLEVMLSMLARVKQHLLSDSAPDSGNWCSAGLGLTKKFTTPYRHFDFSSSAEVRLIATTQGVWKGFDKMEQGGGGLCALAKAVQEITSPSPGSRWMIEYQGSSMSKCSDNWLAQFYGAAAGIRPRAWFRPNIKRPAALPANTADLPLKIVYPTMDEIRNSHLGEPGGGTIFCRCDMWQSASRGFASLFHRGQSKRDRVAAHTKTMVALRKPPRGASAAPCPPSYKHEGYIYVGSHNFGPSAWGQLEHSSDTKEPQLKCNNYELGVLVPIRGDSDAELEAKASEIATYRRPLIPYGPRDEPWMQVPLD</sequence>
<evidence type="ECO:0000256" key="3">
    <source>
        <dbReference type="ARBA" id="ARBA00022722"/>
    </source>
</evidence>
<dbReference type="GO" id="GO:0005634">
    <property type="term" value="C:nucleus"/>
    <property type="evidence" value="ECO:0007669"/>
    <property type="project" value="UniProtKB-SubCell"/>
</dbReference>
<dbReference type="STRING" id="796604.A0A2X0P4Z3"/>
<keyword evidence="7" id="KW-0234">DNA repair</keyword>
<keyword evidence="5" id="KW-0378">Hydrolase</keyword>
<dbReference type="EMBL" id="FQNC01000046">
    <property type="protein sequence ID" value="SGY69412.1"/>
    <property type="molecule type" value="Genomic_DNA"/>
</dbReference>
<dbReference type="AlphaFoldDB" id="A0A2X0P4Z3"/>
<dbReference type="CDD" id="cd09123">
    <property type="entry name" value="PLDc_Tdp1_2"/>
    <property type="match status" value="1"/>
</dbReference>
<evidence type="ECO:0000313" key="12">
    <source>
        <dbReference type="EMBL" id="SGY69412.1"/>
    </source>
</evidence>
<comment type="similarity">
    <text evidence="2">Belongs to the tyrosyl-DNA phosphodiesterase family.</text>
</comment>